<dbReference type="WBParaSite" id="ASIM_0001588101-mRNA-1">
    <property type="protein sequence ID" value="ASIM_0001588101-mRNA-1"/>
    <property type="gene ID" value="ASIM_0001588101"/>
</dbReference>
<evidence type="ECO:0000313" key="2">
    <source>
        <dbReference type="Proteomes" id="UP000267096"/>
    </source>
</evidence>
<proteinExistence type="predicted"/>
<dbReference type="AlphaFoldDB" id="A0A0M3K4J0"/>
<dbReference type="Proteomes" id="UP000267096">
    <property type="component" value="Unassembled WGS sequence"/>
</dbReference>
<gene>
    <name evidence="1" type="ORF">ASIM_LOCUS15286</name>
</gene>
<protein>
    <submittedName>
        <fullName evidence="1 3">Uncharacterized protein</fullName>
    </submittedName>
</protein>
<accession>A0A0M3K4J0</accession>
<organism evidence="3">
    <name type="scientific">Anisakis simplex</name>
    <name type="common">Herring worm</name>
    <dbReference type="NCBI Taxonomy" id="6269"/>
    <lineage>
        <taxon>Eukaryota</taxon>
        <taxon>Metazoa</taxon>
        <taxon>Ecdysozoa</taxon>
        <taxon>Nematoda</taxon>
        <taxon>Chromadorea</taxon>
        <taxon>Rhabditida</taxon>
        <taxon>Spirurina</taxon>
        <taxon>Ascaridomorpha</taxon>
        <taxon>Ascaridoidea</taxon>
        <taxon>Anisakidae</taxon>
        <taxon>Anisakis</taxon>
        <taxon>Anisakis simplex complex</taxon>
    </lineage>
</organism>
<reference evidence="3" key="1">
    <citation type="submission" date="2017-02" db="UniProtKB">
        <authorList>
            <consortium name="WormBaseParasite"/>
        </authorList>
    </citation>
    <scope>IDENTIFICATION</scope>
</reference>
<evidence type="ECO:0000313" key="3">
    <source>
        <dbReference type="WBParaSite" id="ASIM_0001588101-mRNA-1"/>
    </source>
</evidence>
<dbReference type="EMBL" id="UYRR01032226">
    <property type="protein sequence ID" value="VDK54705.1"/>
    <property type="molecule type" value="Genomic_DNA"/>
</dbReference>
<reference evidence="1 2" key="2">
    <citation type="submission" date="2018-11" db="EMBL/GenBank/DDBJ databases">
        <authorList>
            <consortium name="Pathogen Informatics"/>
        </authorList>
    </citation>
    <scope>NUCLEOTIDE SEQUENCE [LARGE SCALE GENOMIC DNA]</scope>
</reference>
<keyword evidence="2" id="KW-1185">Reference proteome</keyword>
<name>A0A0M3K4J0_ANISI</name>
<sequence length="71" mass="8031">MDKALDFGSEDCRFESCQGRNLLGTACSIIQEAMGFPKWHRSFGKSRFYQSTAFTCLLIYLKSLKTRGLVA</sequence>
<dbReference type="OrthoDB" id="5873995at2759"/>
<evidence type="ECO:0000313" key="1">
    <source>
        <dbReference type="EMBL" id="VDK54705.1"/>
    </source>
</evidence>